<dbReference type="InterPro" id="IPR007947">
    <property type="entry name" value="CD164_MGC24"/>
</dbReference>
<feature type="region of interest" description="Disordered" evidence="8">
    <location>
        <begin position="172"/>
        <end position="193"/>
    </location>
</feature>
<keyword evidence="7" id="KW-0325">Glycoprotein</keyword>
<evidence type="ECO:0008006" key="12">
    <source>
        <dbReference type="Google" id="ProtNLM"/>
    </source>
</evidence>
<dbReference type="GO" id="GO:0016020">
    <property type="term" value="C:membrane"/>
    <property type="evidence" value="ECO:0007669"/>
    <property type="project" value="UniProtKB-SubCell"/>
</dbReference>
<organism evidence="10 11">
    <name type="scientific">Coregonus suidteri</name>
    <dbReference type="NCBI Taxonomy" id="861788"/>
    <lineage>
        <taxon>Eukaryota</taxon>
        <taxon>Metazoa</taxon>
        <taxon>Chordata</taxon>
        <taxon>Craniata</taxon>
        <taxon>Vertebrata</taxon>
        <taxon>Euteleostomi</taxon>
        <taxon>Actinopterygii</taxon>
        <taxon>Neopterygii</taxon>
        <taxon>Teleostei</taxon>
        <taxon>Protacanthopterygii</taxon>
        <taxon>Salmoniformes</taxon>
        <taxon>Salmonidae</taxon>
        <taxon>Coregoninae</taxon>
        <taxon>Coregonus</taxon>
    </lineage>
</organism>
<dbReference type="PANTHER" id="PTHR11337:SF14">
    <property type="entry name" value="PORIMIN"/>
    <property type="match status" value="1"/>
</dbReference>
<dbReference type="AlphaFoldDB" id="A0AAN8KMG2"/>
<protein>
    <recommendedName>
        <fullName evidence="12">Sialomucin core protein 24</fullName>
    </recommendedName>
</protein>
<dbReference type="Pfam" id="PF05283">
    <property type="entry name" value="MGC-24"/>
    <property type="match status" value="1"/>
</dbReference>
<dbReference type="Proteomes" id="UP001356427">
    <property type="component" value="Unassembled WGS sequence"/>
</dbReference>
<comment type="similarity">
    <text evidence="2">Belongs to the CD164 family.</text>
</comment>
<dbReference type="EMBL" id="JAGTTL010000031">
    <property type="protein sequence ID" value="KAK6297579.1"/>
    <property type="molecule type" value="Genomic_DNA"/>
</dbReference>
<reference evidence="10 11" key="1">
    <citation type="submission" date="2021-04" db="EMBL/GenBank/DDBJ databases">
        <authorList>
            <person name="De Guttry C."/>
            <person name="Zahm M."/>
            <person name="Klopp C."/>
            <person name="Cabau C."/>
            <person name="Louis A."/>
            <person name="Berthelot C."/>
            <person name="Parey E."/>
            <person name="Roest Crollius H."/>
            <person name="Montfort J."/>
            <person name="Robinson-Rechavi M."/>
            <person name="Bucao C."/>
            <person name="Bouchez O."/>
            <person name="Gislard M."/>
            <person name="Lluch J."/>
            <person name="Milhes M."/>
            <person name="Lampietro C."/>
            <person name="Lopez Roques C."/>
            <person name="Donnadieu C."/>
            <person name="Braasch I."/>
            <person name="Desvignes T."/>
            <person name="Postlethwait J."/>
            <person name="Bobe J."/>
            <person name="Wedekind C."/>
            <person name="Guiguen Y."/>
        </authorList>
    </citation>
    <scope>NUCLEOTIDE SEQUENCE [LARGE SCALE GENOMIC DNA]</scope>
    <source>
        <strain evidence="10">Cs_M1</strain>
        <tissue evidence="10">Blood</tissue>
    </source>
</reference>
<name>A0AAN8KMG2_9TELE</name>
<evidence type="ECO:0000256" key="2">
    <source>
        <dbReference type="ARBA" id="ARBA00005341"/>
    </source>
</evidence>
<evidence type="ECO:0000256" key="4">
    <source>
        <dbReference type="ARBA" id="ARBA00022729"/>
    </source>
</evidence>
<evidence type="ECO:0000256" key="8">
    <source>
        <dbReference type="SAM" id="MobiDB-lite"/>
    </source>
</evidence>
<feature type="transmembrane region" description="Helical" evidence="9">
    <location>
        <begin position="231"/>
        <end position="252"/>
    </location>
</feature>
<dbReference type="PANTHER" id="PTHR11337">
    <property type="entry name" value="MUCIN/PORIMIN"/>
    <property type="match status" value="1"/>
</dbReference>
<sequence length="265" mass="27625">MSVLDVSHHDTSLYPSLQASNKKCHMTCVGGSSKLATSPVSSRNPDLSRDCINRVEEIEKKYKLNNMFLKLVYITLVLALVSATTAAGVVDGCAALACGACAGDCQWVNCTFTATPDVSNVSCVNVTSIYGQNMTVGTCSNETCSVQPFSPSPTKPPTPTTAAIPTLTPMVSNTTNSSTPEPTTANLTTAGPTALPTNSTVTVSASTTASNGTVSPVGPSPAPHKNSTFDAASFIGGIVLVLGLQAVLFFLYKFCKSKDRNYHTL</sequence>
<comment type="caution">
    <text evidence="10">The sequence shown here is derived from an EMBL/GenBank/DDBJ whole genome shotgun (WGS) entry which is preliminary data.</text>
</comment>
<evidence type="ECO:0000256" key="7">
    <source>
        <dbReference type="ARBA" id="ARBA00023180"/>
    </source>
</evidence>
<keyword evidence="5 9" id="KW-1133">Transmembrane helix</keyword>
<accession>A0AAN8KMG2</accession>
<evidence type="ECO:0000256" key="9">
    <source>
        <dbReference type="SAM" id="Phobius"/>
    </source>
</evidence>
<evidence type="ECO:0000256" key="3">
    <source>
        <dbReference type="ARBA" id="ARBA00022692"/>
    </source>
</evidence>
<dbReference type="GO" id="GO:0031410">
    <property type="term" value="C:cytoplasmic vesicle"/>
    <property type="evidence" value="ECO:0007669"/>
    <property type="project" value="TreeGrafter"/>
</dbReference>
<feature type="transmembrane region" description="Helical" evidence="9">
    <location>
        <begin position="71"/>
        <end position="90"/>
    </location>
</feature>
<comment type="subcellular location">
    <subcellularLocation>
        <location evidence="1">Membrane</location>
        <topology evidence="1">Single-pass type I membrane protein</topology>
    </subcellularLocation>
</comment>
<proteinExistence type="inferred from homology"/>
<feature type="compositionally biased region" description="Low complexity" evidence="8">
    <location>
        <begin position="172"/>
        <end position="184"/>
    </location>
</feature>
<evidence type="ECO:0000313" key="11">
    <source>
        <dbReference type="Proteomes" id="UP001356427"/>
    </source>
</evidence>
<evidence type="ECO:0000256" key="1">
    <source>
        <dbReference type="ARBA" id="ARBA00004479"/>
    </source>
</evidence>
<evidence type="ECO:0000313" key="10">
    <source>
        <dbReference type="EMBL" id="KAK6297579.1"/>
    </source>
</evidence>
<evidence type="ECO:0000256" key="6">
    <source>
        <dbReference type="ARBA" id="ARBA00023136"/>
    </source>
</evidence>
<keyword evidence="11" id="KW-1185">Reference proteome</keyword>
<keyword evidence="6 9" id="KW-0472">Membrane</keyword>
<keyword evidence="3 9" id="KW-0812">Transmembrane</keyword>
<keyword evidence="4" id="KW-0732">Signal</keyword>
<gene>
    <name evidence="10" type="ORF">J4Q44_G00321620</name>
</gene>
<evidence type="ECO:0000256" key="5">
    <source>
        <dbReference type="ARBA" id="ARBA00022989"/>
    </source>
</evidence>